<dbReference type="Proteomes" id="UP000597656">
    <property type="component" value="Unassembled WGS sequence"/>
</dbReference>
<comment type="caution">
    <text evidence="3">The sequence shown here is derived from an EMBL/GenBank/DDBJ whole genome shotgun (WGS) entry which is preliminary data.</text>
</comment>
<dbReference type="Gene3D" id="3.30.1310.10">
    <property type="entry name" value="Nucleoid-associated protein YbaB-like domain"/>
    <property type="match status" value="1"/>
</dbReference>
<keyword evidence="1" id="KW-0175">Coiled coil</keyword>
<keyword evidence="4" id="KW-1185">Reference proteome</keyword>
<dbReference type="RefSeq" id="WP_189154971.1">
    <property type="nucleotide sequence ID" value="NZ_BMNC01000003.1"/>
</dbReference>
<name>A0ABQ2HQ82_9PSEU</name>
<dbReference type="InterPro" id="IPR004401">
    <property type="entry name" value="YbaB/EbfC"/>
</dbReference>
<dbReference type="EMBL" id="BMNC01000003">
    <property type="protein sequence ID" value="GGM88464.1"/>
    <property type="molecule type" value="Genomic_DNA"/>
</dbReference>
<evidence type="ECO:0000313" key="3">
    <source>
        <dbReference type="EMBL" id="GGM88464.1"/>
    </source>
</evidence>
<sequence>MSDAAARRAELEARNAAMRENVDNLMADLRRRTSEFAGAQARAAAVTGAATSPDGLVQVQVNPAGVLTDLRFAPAAFQRSTPEKLARSVIETAQTAARSAREQVEGVLAPLQGQTDLSELVEGAPSFADLLRPPPPPTAEAPPQRGRPPRVDDPDDDEGFGSVLKGPGQR</sequence>
<reference evidence="4" key="1">
    <citation type="journal article" date="2019" name="Int. J. Syst. Evol. Microbiol.">
        <title>The Global Catalogue of Microorganisms (GCM) 10K type strain sequencing project: providing services to taxonomists for standard genome sequencing and annotation.</title>
        <authorList>
            <consortium name="The Broad Institute Genomics Platform"/>
            <consortium name="The Broad Institute Genome Sequencing Center for Infectious Disease"/>
            <person name="Wu L."/>
            <person name="Ma J."/>
        </authorList>
    </citation>
    <scope>NUCLEOTIDE SEQUENCE [LARGE SCALE GENOMIC DNA]</scope>
    <source>
        <strain evidence="4">CGMCC 4.7319</strain>
    </source>
</reference>
<dbReference type="InterPro" id="IPR036894">
    <property type="entry name" value="YbaB-like_sf"/>
</dbReference>
<feature type="coiled-coil region" evidence="1">
    <location>
        <begin position="1"/>
        <end position="28"/>
    </location>
</feature>
<dbReference type="SUPFAM" id="SSF82607">
    <property type="entry name" value="YbaB-like"/>
    <property type="match status" value="1"/>
</dbReference>
<evidence type="ECO:0000313" key="4">
    <source>
        <dbReference type="Proteomes" id="UP000597656"/>
    </source>
</evidence>
<accession>A0ABQ2HQ82</accession>
<gene>
    <name evidence="3" type="ORF">GCM10011609_26510</name>
</gene>
<evidence type="ECO:0000256" key="1">
    <source>
        <dbReference type="SAM" id="Coils"/>
    </source>
</evidence>
<dbReference type="Pfam" id="PF02575">
    <property type="entry name" value="YbaB_DNA_bd"/>
    <property type="match status" value="1"/>
</dbReference>
<protein>
    <submittedName>
        <fullName evidence="3">Uncharacterized protein</fullName>
    </submittedName>
</protein>
<proteinExistence type="predicted"/>
<evidence type="ECO:0000256" key="2">
    <source>
        <dbReference type="SAM" id="MobiDB-lite"/>
    </source>
</evidence>
<organism evidence="3 4">
    <name type="scientific">Lentzea pudingi</name>
    <dbReference type="NCBI Taxonomy" id="1789439"/>
    <lineage>
        <taxon>Bacteria</taxon>
        <taxon>Bacillati</taxon>
        <taxon>Actinomycetota</taxon>
        <taxon>Actinomycetes</taxon>
        <taxon>Pseudonocardiales</taxon>
        <taxon>Pseudonocardiaceae</taxon>
        <taxon>Lentzea</taxon>
    </lineage>
</organism>
<feature type="region of interest" description="Disordered" evidence="2">
    <location>
        <begin position="126"/>
        <end position="170"/>
    </location>
</feature>